<dbReference type="RefSeq" id="WP_188428032.1">
    <property type="nucleotide sequence ID" value="NZ_BAABKH010000010.1"/>
</dbReference>
<dbReference type="SUPFAM" id="SSF82549">
    <property type="entry name" value="DAK1/DegV-like"/>
    <property type="match status" value="1"/>
</dbReference>
<dbReference type="GO" id="GO:0005524">
    <property type="term" value="F:ATP binding"/>
    <property type="evidence" value="ECO:0007669"/>
    <property type="project" value="UniProtKB-KW"/>
</dbReference>
<dbReference type="Pfam" id="PF02734">
    <property type="entry name" value="Dak2"/>
    <property type="match status" value="1"/>
</dbReference>
<gene>
    <name evidence="10" type="primary">lerK</name>
    <name evidence="10" type="ORF">GCM10011366_05130</name>
</gene>
<reference evidence="10" key="1">
    <citation type="journal article" date="2014" name="Int. J. Syst. Evol. Microbiol.">
        <title>Complete genome sequence of Corynebacterium casei LMG S-19264T (=DSM 44701T), isolated from a smear-ripened cheese.</title>
        <authorList>
            <consortium name="US DOE Joint Genome Institute (JGI-PGF)"/>
            <person name="Walter F."/>
            <person name="Albersmeier A."/>
            <person name="Kalinowski J."/>
            <person name="Ruckert C."/>
        </authorList>
    </citation>
    <scope>NUCLEOTIDE SEQUENCE</scope>
    <source>
        <strain evidence="10">CGMCC 1.12160</strain>
    </source>
</reference>
<dbReference type="SUPFAM" id="SSF101473">
    <property type="entry name" value="DhaL-like"/>
    <property type="match status" value="1"/>
</dbReference>
<comment type="pathway">
    <text evidence="1">Carbohydrate metabolism.</text>
</comment>
<dbReference type="Proteomes" id="UP000605670">
    <property type="component" value="Unassembled WGS sequence"/>
</dbReference>
<dbReference type="PROSITE" id="PS51481">
    <property type="entry name" value="DHAK"/>
    <property type="match status" value="1"/>
</dbReference>
<dbReference type="FunFam" id="1.25.40.340:FF:000002">
    <property type="entry name" value="Dihydroxyacetone kinase, L subunit"/>
    <property type="match status" value="1"/>
</dbReference>
<evidence type="ECO:0000259" key="9">
    <source>
        <dbReference type="PROSITE" id="PS51481"/>
    </source>
</evidence>
<dbReference type="Pfam" id="PF02733">
    <property type="entry name" value="Dak1"/>
    <property type="match status" value="1"/>
</dbReference>
<evidence type="ECO:0000256" key="7">
    <source>
        <dbReference type="SAM" id="MobiDB-lite"/>
    </source>
</evidence>
<comment type="caution">
    <text evidence="10">The sequence shown here is derived from an EMBL/GenBank/DDBJ whole genome shotgun (WGS) entry which is preliminary data.</text>
</comment>
<name>A0A917F372_9MICO</name>
<evidence type="ECO:0000313" key="11">
    <source>
        <dbReference type="Proteomes" id="UP000605670"/>
    </source>
</evidence>
<evidence type="ECO:0000256" key="3">
    <source>
        <dbReference type="ARBA" id="ARBA00022741"/>
    </source>
</evidence>
<dbReference type="GO" id="GO:0009758">
    <property type="term" value="P:carbohydrate utilization"/>
    <property type="evidence" value="ECO:0007669"/>
    <property type="project" value="UniProtKB-ARBA"/>
</dbReference>
<dbReference type="NCBIfam" id="NF011049">
    <property type="entry name" value="PRK14479.1"/>
    <property type="match status" value="1"/>
</dbReference>
<feature type="region of interest" description="Disordered" evidence="7">
    <location>
        <begin position="331"/>
        <end position="363"/>
    </location>
</feature>
<dbReference type="Gene3D" id="3.40.50.10440">
    <property type="entry name" value="Dihydroxyacetone kinase, domain 1"/>
    <property type="match status" value="1"/>
</dbReference>
<dbReference type="InterPro" id="IPR036117">
    <property type="entry name" value="DhaL_dom_sf"/>
</dbReference>
<keyword evidence="11" id="KW-1185">Reference proteome</keyword>
<dbReference type="InterPro" id="IPR004007">
    <property type="entry name" value="DhaL_dom"/>
</dbReference>
<evidence type="ECO:0000259" key="8">
    <source>
        <dbReference type="PROSITE" id="PS51480"/>
    </source>
</evidence>
<dbReference type="PANTHER" id="PTHR28629">
    <property type="entry name" value="TRIOKINASE/FMN CYCLASE"/>
    <property type="match status" value="1"/>
</dbReference>
<evidence type="ECO:0000313" key="10">
    <source>
        <dbReference type="EMBL" id="GGF40479.1"/>
    </source>
</evidence>
<evidence type="ECO:0000256" key="1">
    <source>
        <dbReference type="ARBA" id="ARBA00005007"/>
    </source>
</evidence>
<organism evidence="10 11">
    <name type="scientific">Ornithinimicrobium tianjinense</name>
    <dbReference type="NCBI Taxonomy" id="1195761"/>
    <lineage>
        <taxon>Bacteria</taxon>
        <taxon>Bacillati</taxon>
        <taxon>Actinomycetota</taxon>
        <taxon>Actinomycetes</taxon>
        <taxon>Micrococcales</taxon>
        <taxon>Ornithinimicrobiaceae</taxon>
        <taxon>Ornithinimicrobium</taxon>
    </lineage>
</organism>
<feature type="domain" description="DhaK" evidence="9">
    <location>
        <begin position="7"/>
        <end position="330"/>
    </location>
</feature>
<evidence type="ECO:0000256" key="4">
    <source>
        <dbReference type="ARBA" id="ARBA00022777"/>
    </source>
</evidence>
<dbReference type="GO" id="GO:0005829">
    <property type="term" value="C:cytosol"/>
    <property type="evidence" value="ECO:0007669"/>
    <property type="project" value="TreeGrafter"/>
</dbReference>
<evidence type="ECO:0000256" key="5">
    <source>
        <dbReference type="ARBA" id="ARBA00022840"/>
    </source>
</evidence>
<evidence type="ECO:0000256" key="6">
    <source>
        <dbReference type="ARBA" id="ARBA00023277"/>
    </source>
</evidence>
<keyword evidence="2" id="KW-0808">Transferase</keyword>
<dbReference type="SMART" id="SM01120">
    <property type="entry name" value="Dak2"/>
    <property type="match status" value="1"/>
</dbReference>
<keyword evidence="5" id="KW-0067">ATP-binding</keyword>
<dbReference type="InterPro" id="IPR004006">
    <property type="entry name" value="DhaK_dom"/>
</dbReference>
<dbReference type="GO" id="GO:0019200">
    <property type="term" value="F:carbohydrate kinase activity"/>
    <property type="evidence" value="ECO:0007669"/>
    <property type="project" value="UniProtKB-ARBA"/>
</dbReference>
<keyword evidence="6" id="KW-0119">Carbohydrate metabolism</keyword>
<dbReference type="EMBL" id="BMEM01000001">
    <property type="protein sequence ID" value="GGF40479.1"/>
    <property type="molecule type" value="Genomic_DNA"/>
</dbReference>
<feature type="domain" description="DhaL" evidence="8">
    <location>
        <begin position="367"/>
        <end position="568"/>
    </location>
</feature>
<dbReference type="Gene3D" id="3.30.1180.20">
    <property type="entry name" value="Dihydroxyacetone kinase, domain 2"/>
    <property type="match status" value="1"/>
</dbReference>
<accession>A0A917F372</accession>
<evidence type="ECO:0000256" key="2">
    <source>
        <dbReference type="ARBA" id="ARBA00022679"/>
    </source>
</evidence>
<dbReference type="InterPro" id="IPR050861">
    <property type="entry name" value="Dihydroxyacetone_Kinase"/>
</dbReference>
<proteinExistence type="predicted"/>
<dbReference type="GO" id="GO:0019563">
    <property type="term" value="P:glycerol catabolic process"/>
    <property type="evidence" value="ECO:0007669"/>
    <property type="project" value="TreeGrafter"/>
</dbReference>
<dbReference type="PANTHER" id="PTHR28629:SF4">
    <property type="entry name" value="TRIOKINASE_FMN CYCLASE"/>
    <property type="match status" value="1"/>
</dbReference>
<dbReference type="AlphaFoldDB" id="A0A917F372"/>
<sequence length="576" mass="59306">MTWLLNDPADFAREALEGFCAAHPEYVQAVRGGVLRATASPEGEVALVVGGGSGHYPAFAGWVGPGMAHAAVCGNLFASPSASQAHSVVSSVDNGGGVVLAFGNYAGDVLHFGQAAERLRAEGVDVRVVTVSDDVASNTPDKHRDRRGIAGDLPVVKTMGAAIARGADLDEVERLGWKANDATRTLGVAFDGCTLPGQDAPLFSLRERRMGVGLGIHGEPGVREEPLASAAEVADLLVDGVLAEEPSRGAGYAGRAAVILNGLGTVKYEELFVVYRRVAQRLQDAGITPVQPEVGELVTSLDMAGLSLTLVYLDDELESLWVAPADTPAFRRGEVRPSAPRRPPLVEEEGGQEPVPPSSEASRRAARTLLGHLEAVAESAKGHESHFATLDSVAGDGDHGQGMSFGSKAAHEAARAAVAEGAGARTTLVRAGAAWADAAGGTSGALWGALLTAAGGALSDESDETTKEDVIRAAEAGGQAVLRLGGAAVGDKTMVDALVPFLRTLRSEASGGADEAWRAAATHAHEAAESTADLVARRGRSRVLGERSLGTPDPGAISFAVLMSAVAERLGREETS</sequence>
<dbReference type="GO" id="GO:0004371">
    <property type="term" value="F:glycerone kinase activity"/>
    <property type="evidence" value="ECO:0007669"/>
    <property type="project" value="InterPro"/>
</dbReference>
<dbReference type="GO" id="GO:0030246">
    <property type="term" value="F:carbohydrate binding"/>
    <property type="evidence" value="ECO:0007669"/>
    <property type="project" value="UniProtKB-ARBA"/>
</dbReference>
<reference evidence="10" key="2">
    <citation type="submission" date="2020-09" db="EMBL/GenBank/DDBJ databases">
        <authorList>
            <person name="Sun Q."/>
            <person name="Zhou Y."/>
        </authorList>
    </citation>
    <scope>NUCLEOTIDE SEQUENCE</scope>
    <source>
        <strain evidence="10">CGMCC 1.12160</strain>
    </source>
</reference>
<keyword evidence="4 10" id="KW-0418">Kinase</keyword>
<dbReference type="PROSITE" id="PS51480">
    <property type="entry name" value="DHAL"/>
    <property type="match status" value="1"/>
</dbReference>
<dbReference type="Gene3D" id="1.25.40.340">
    <property type="match status" value="1"/>
</dbReference>
<keyword evidence="3" id="KW-0547">Nucleotide-binding</keyword>
<dbReference type="FunFam" id="3.30.1180.20:FF:000001">
    <property type="entry name" value="Dihydroxyacetone kinase 1"/>
    <property type="match status" value="1"/>
</dbReference>
<dbReference type="FunFam" id="3.40.50.10440:FF:000003">
    <property type="entry name" value="Homodimeric dihydroxyacetone kinase"/>
    <property type="match status" value="1"/>
</dbReference>
<dbReference type="GO" id="GO:0071322">
    <property type="term" value="P:cellular response to carbohydrate stimulus"/>
    <property type="evidence" value="ECO:0007669"/>
    <property type="project" value="UniProtKB-ARBA"/>
</dbReference>
<protein>
    <submittedName>
        <fullName evidence="10">L-erythrulose kinase</fullName>
    </submittedName>
</protein>